<name>A0A804LXC7_MAIZE</name>
<reference evidence="2" key="3">
    <citation type="submission" date="2021-05" db="UniProtKB">
        <authorList>
            <consortium name="EnsemblPlants"/>
        </authorList>
    </citation>
    <scope>IDENTIFICATION</scope>
    <source>
        <strain evidence="2">cv. B73</strain>
    </source>
</reference>
<protein>
    <submittedName>
        <fullName evidence="2">Uncharacterized protein</fullName>
    </submittedName>
</protein>
<dbReference type="InParanoid" id="A0A804LXC7"/>
<feature type="compositionally biased region" description="Low complexity" evidence="1">
    <location>
        <begin position="65"/>
        <end position="79"/>
    </location>
</feature>
<evidence type="ECO:0000313" key="3">
    <source>
        <dbReference type="Proteomes" id="UP000007305"/>
    </source>
</evidence>
<proteinExistence type="predicted"/>
<accession>A0A804LXC7</accession>
<keyword evidence="3" id="KW-1185">Reference proteome</keyword>
<reference evidence="2" key="2">
    <citation type="submission" date="2019-07" db="EMBL/GenBank/DDBJ databases">
        <authorList>
            <person name="Seetharam A."/>
            <person name="Woodhouse M."/>
            <person name="Cannon E."/>
        </authorList>
    </citation>
    <scope>NUCLEOTIDE SEQUENCE [LARGE SCALE GENOMIC DNA]</scope>
    <source>
        <strain evidence="2">cv. B73</strain>
    </source>
</reference>
<evidence type="ECO:0000313" key="2">
    <source>
        <dbReference type="EnsemblPlants" id="Zm00001eb043250_P001"/>
    </source>
</evidence>
<reference evidence="3" key="1">
    <citation type="submission" date="2015-12" db="EMBL/GenBank/DDBJ databases">
        <title>Update maize B73 reference genome by single molecule sequencing technologies.</title>
        <authorList>
            <consortium name="Maize Genome Sequencing Project"/>
            <person name="Ware D."/>
        </authorList>
    </citation>
    <scope>NUCLEOTIDE SEQUENCE [LARGE SCALE GENOMIC DNA]</scope>
    <source>
        <strain evidence="3">cv. B73</strain>
    </source>
</reference>
<evidence type="ECO:0000256" key="1">
    <source>
        <dbReference type="SAM" id="MobiDB-lite"/>
    </source>
</evidence>
<dbReference type="PANTHER" id="PTHR35285">
    <property type="entry name" value="2-C-METHYL-D-ERYTHRITOL 4-PHOSPHATE CYTIDYLYLTRANSFERASE"/>
    <property type="match status" value="1"/>
</dbReference>
<sequence>MDLSSRWAEPLKEAEGEVDQWMAYWCRVSRKQVGQTSPPCAPARPHTATSTARRPAPAPPPPLHTPASPHSSTSTARRPAPAPPPPLHAPASPHSSTSTSTARRQAPAPPPPLRAPASPLLHRIRKASQRSSDPRKGGNTSVIRSRSPGSSIQWSGSLKPGTRFSSDDAKEVVHYQTISPKSLAKSVLEEGGWSNFMCSREDTQNNVDVAIVFIGSKLQSSDISKDKQVDPALADTLKPWSLEKKRGWLYSQGT</sequence>
<dbReference type="Gramene" id="Zm00001eb043250_T001">
    <property type="protein sequence ID" value="Zm00001eb043250_P001"/>
    <property type="gene ID" value="Zm00001eb043250"/>
</dbReference>
<feature type="compositionally biased region" description="Low complexity" evidence="1">
    <location>
        <begin position="43"/>
        <end position="55"/>
    </location>
</feature>
<feature type="region of interest" description="Disordered" evidence="1">
    <location>
        <begin position="32"/>
        <end position="165"/>
    </location>
</feature>
<dbReference type="PANTHER" id="PTHR35285:SF1">
    <property type="entry name" value="2-C-METHYL-D-ERYTHRITOL 4-PHOSPHATE CYTIDYLYLTRANSFERASE"/>
    <property type="match status" value="1"/>
</dbReference>
<dbReference type="AlphaFoldDB" id="A0A804LXC7"/>
<feature type="compositionally biased region" description="Polar residues" evidence="1">
    <location>
        <begin position="138"/>
        <end position="156"/>
    </location>
</feature>
<organism evidence="2 3">
    <name type="scientific">Zea mays</name>
    <name type="common">Maize</name>
    <dbReference type="NCBI Taxonomy" id="4577"/>
    <lineage>
        <taxon>Eukaryota</taxon>
        <taxon>Viridiplantae</taxon>
        <taxon>Streptophyta</taxon>
        <taxon>Embryophyta</taxon>
        <taxon>Tracheophyta</taxon>
        <taxon>Spermatophyta</taxon>
        <taxon>Magnoliopsida</taxon>
        <taxon>Liliopsida</taxon>
        <taxon>Poales</taxon>
        <taxon>Poaceae</taxon>
        <taxon>PACMAD clade</taxon>
        <taxon>Panicoideae</taxon>
        <taxon>Andropogonodae</taxon>
        <taxon>Andropogoneae</taxon>
        <taxon>Tripsacinae</taxon>
        <taxon>Zea</taxon>
    </lineage>
</organism>
<feature type="compositionally biased region" description="Low complexity" evidence="1">
    <location>
        <begin position="89"/>
        <end position="106"/>
    </location>
</feature>
<dbReference type="EnsemblPlants" id="Zm00001eb043250_T001">
    <property type="protein sequence ID" value="Zm00001eb043250_P001"/>
    <property type="gene ID" value="Zm00001eb043250"/>
</dbReference>
<dbReference type="Proteomes" id="UP000007305">
    <property type="component" value="Chromosome 1"/>
</dbReference>